<organism evidence="1 2">
    <name type="scientific">Fusarium oxysporum NRRL 32931</name>
    <dbReference type="NCBI Taxonomy" id="660029"/>
    <lineage>
        <taxon>Eukaryota</taxon>
        <taxon>Fungi</taxon>
        <taxon>Dikarya</taxon>
        <taxon>Ascomycota</taxon>
        <taxon>Pezizomycotina</taxon>
        <taxon>Sordariomycetes</taxon>
        <taxon>Hypocreomycetidae</taxon>
        <taxon>Hypocreales</taxon>
        <taxon>Nectriaceae</taxon>
        <taxon>Fusarium</taxon>
        <taxon>Fusarium oxysporum species complex</taxon>
    </lineage>
</organism>
<dbReference type="Pfam" id="PF05705">
    <property type="entry name" value="DUF829"/>
    <property type="match status" value="1"/>
</dbReference>
<proteinExistence type="predicted"/>
<dbReference type="HOGENOM" id="CLU_036503_0_0_1"/>
<reference evidence="1 2" key="1">
    <citation type="submission" date="2011-06" db="EMBL/GenBank/DDBJ databases">
        <title>The Genome Sequence of Fusarium oxysporum FOSC 3-a.</title>
        <authorList>
            <consortium name="The Broad Institute Genome Sequencing Platform"/>
            <person name="Ma L.-J."/>
            <person name="Gale L.R."/>
            <person name="Schwartz D.C."/>
            <person name="Zhou S."/>
            <person name="Corby-Kistler H."/>
            <person name="Young S.K."/>
            <person name="Zeng Q."/>
            <person name="Gargeya S."/>
            <person name="Fitzgerald M."/>
            <person name="Haas B."/>
            <person name="Abouelleil A."/>
            <person name="Alvarado L."/>
            <person name="Arachchi H.M."/>
            <person name="Berlin A."/>
            <person name="Brown A."/>
            <person name="Chapman S.B."/>
            <person name="Chen Z."/>
            <person name="Dunbar C."/>
            <person name="Freedman E."/>
            <person name="Gearin G."/>
            <person name="Gellesch M."/>
            <person name="Goldberg J."/>
            <person name="Griggs A."/>
            <person name="Gujja S."/>
            <person name="Heiman D."/>
            <person name="Howarth C."/>
            <person name="Larson L."/>
            <person name="Lui A."/>
            <person name="MacDonald P.J.P."/>
            <person name="Mehta T."/>
            <person name="Montmayeur A."/>
            <person name="Murphy C."/>
            <person name="Neiman D."/>
            <person name="Pearson M."/>
            <person name="Priest M."/>
            <person name="Roberts A."/>
            <person name="Saif S."/>
            <person name="Shea T."/>
            <person name="Shenoy N."/>
            <person name="Sisk P."/>
            <person name="Stolte C."/>
            <person name="Sykes S."/>
            <person name="Wortman J."/>
            <person name="Nusbaum C."/>
            <person name="Birren B."/>
        </authorList>
    </citation>
    <scope>NUCLEOTIDE SEQUENCE [LARGE SCALE GENOMIC DNA]</scope>
    <source>
        <strain evidence="2">FOSC 3-a</strain>
    </source>
</reference>
<sequence>MPDTLPSITRLSSQVFVQDAEESAHALYLGHPRVVIIYGWGDGSLKHVLKYLYGYRQLYQHAKIIIVLSPMILAMRQNAAQRAKDMLPVIEAAFSGHIEKVFVDSVLVHVMSGTGAINYAATLNAYQQKYGCPLPHRMTAYDSTAGGSDFNAKVLFQWSYALALGTRAWLPCPFFLIQLFWAIFIFTGHVSNLIQGKKSLGAISERIMLDETYKSKVVRNLYLYSKEDRLVSWMDIENGMAEAKIMGYTSGGVIFQSSGHVSHMRAHPKLYWGSIEKSWDRAIPTVRIRLRC</sequence>
<gene>
    <name evidence="1" type="ORF">FOYG_15744</name>
</gene>
<evidence type="ECO:0000313" key="2">
    <source>
        <dbReference type="Proteomes" id="UP000030753"/>
    </source>
</evidence>
<name>W9HKL0_FUSOX</name>
<dbReference type="PANTHER" id="PTHR12265">
    <property type="entry name" value="TRANSMEMBRANE PROTEIN 53"/>
    <property type="match status" value="1"/>
</dbReference>
<dbReference type="Proteomes" id="UP000030753">
    <property type="component" value="Unassembled WGS sequence"/>
</dbReference>
<evidence type="ECO:0008006" key="3">
    <source>
        <dbReference type="Google" id="ProtNLM"/>
    </source>
</evidence>
<dbReference type="AlphaFoldDB" id="W9HKL0"/>
<dbReference type="PANTHER" id="PTHR12265:SF14">
    <property type="entry name" value="INDOLE-DITERPENE BIOSYNTHESIS PROTEIN PAXU"/>
    <property type="match status" value="1"/>
</dbReference>
<dbReference type="InterPro" id="IPR008547">
    <property type="entry name" value="DUF829_TMEM53"/>
</dbReference>
<accession>W9HKL0</accession>
<evidence type="ECO:0000313" key="1">
    <source>
        <dbReference type="EMBL" id="EWY81510.1"/>
    </source>
</evidence>
<protein>
    <recommendedName>
        <fullName evidence="3">Transmembrane protein 53-B</fullName>
    </recommendedName>
</protein>
<dbReference type="EMBL" id="JH717849">
    <property type="protein sequence ID" value="EWY81510.1"/>
    <property type="molecule type" value="Genomic_DNA"/>
</dbReference>